<feature type="transmembrane region" description="Helical" evidence="1">
    <location>
        <begin position="12"/>
        <end position="34"/>
    </location>
</feature>
<accession>A0A9X1HHF4</accession>
<reference evidence="2 3" key="1">
    <citation type="journal article" date="2023" name="Antonie Van Leeuwenhoek">
        <title>Flavobacterium potami sp. nov., a multi-metal resistance genes harbouring bacterium isolated from shallow river silt.</title>
        <authorList>
            <person name="Li S."/>
            <person name="Mao S."/>
            <person name="Mu W."/>
            <person name="Guo B."/>
            <person name="Li C."/>
            <person name="Zhu Q."/>
            <person name="Hou X."/>
            <person name="Zhao Y."/>
            <person name="Wei S."/>
            <person name="Liu H."/>
            <person name="Liu A."/>
        </authorList>
    </citation>
    <scope>NUCLEOTIDE SEQUENCE [LARGE SCALE GENOMIC DNA]</scope>
    <source>
        <strain evidence="2 3">17A</strain>
    </source>
</reference>
<evidence type="ECO:0000313" key="2">
    <source>
        <dbReference type="EMBL" id="MBZ4037812.1"/>
    </source>
</evidence>
<keyword evidence="3" id="KW-1185">Reference proteome</keyword>
<organism evidence="2 3">
    <name type="scientific">Flavobacterium potami</name>
    <dbReference type="NCBI Taxonomy" id="2872310"/>
    <lineage>
        <taxon>Bacteria</taxon>
        <taxon>Pseudomonadati</taxon>
        <taxon>Bacteroidota</taxon>
        <taxon>Flavobacteriia</taxon>
        <taxon>Flavobacteriales</taxon>
        <taxon>Flavobacteriaceae</taxon>
        <taxon>Flavobacterium</taxon>
    </lineage>
</organism>
<evidence type="ECO:0000256" key="1">
    <source>
        <dbReference type="SAM" id="Phobius"/>
    </source>
</evidence>
<gene>
    <name evidence="2" type="ORF">K6T82_23850</name>
</gene>
<keyword evidence="1" id="KW-0472">Membrane</keyword>
<proteinExistence type="predicted"/>
<evidence type="ECO:0000313" key="3">
    <source>
        <dbReference type="Proteomes" id="UP001139366"/>
    </source>
</evidence>
<comment type="caution">
    <text evidence="2">The sequence shown here is derived from an EMBL/GenBank/DDBJ whole genome shotgun (WGS) entry which is preliminary data.</text>
</comment>
<keyword evidence="1" id="KW-0812">Transmembrane</keyword>
<protein>
    <submittedName>
        <fullName evidence="2">Uncharacterized protein</fullName>
    </submittedName>
</protein>
<dbReference type="RefSeq" id="WP_223711519.1">
    <property type="nucleotide sequence ID" value="NZ_JAINUY010000012.1"/>
</dbReference>
<dbReference type="Proteomes" id="UP001139366">
    <property type="component" value="Unassembled WGS sequence"/>
</dbReference>
<dbReference type="AlphaFoldDB" id="A0A9X1HHF4"/>
<keyword evidence="1" id="KW-1133">Transmembrane helix</keyword>
<sequence>MKITFYKYLESIYNFETAPFLFGTFIFLIILVLVRNEFQAQKTNEIFENCQLKIAKITDNIGNFHFKIVISENNGADFLEFQEYLNAKSYSLGPLFSYSHKEFKSICSSFDTLEDAVNELYNFKDRFGQSSFENKVELQ</sequence>
<dbReference type="EMBL" id="JAINUY010000012">
    <property type="protein sequence ID" value="MBZ4037812.1"/>
    <property type="molecule type" value="Genomic_DNA"/>
</dbReference>
<name>A0A9X1HHF4_9FLAO</name>